<name>A0A0J6T037_9HYPH</name>
<dbReference type="AlphaFoldDB" id="A0A0J6T037"/>
<protein>
    <submittedName>
        <fullName evidence="4">Secretion protein HylD</fullName>
    </submittedName>
</protein>
<evidence type="ECO:0000313" key="5">
    <source>
        <dbReference type="Proteomes" id="UP000035955"/>
    </source>
</evidence>
<evidence type="ECO:0000256" key="1">
    <source>
        <dbReference type="ARBA" id="ARBA00009477"/>
    </source>
</evidence>
<dbReference type="PANTHER" id="PTHR30469">
    <property type="entry name" value="MULTIDRUG RESISTANCE PROTEIN MDTA"/>
    <property type="match status" value="1"/>
</dbReference>
<gene>
    <name evidence="4" type="ORF">VQ02_07010</name>
</gene>
<dbReference type="Gene3D" id="2.40.420.20">
    <property type="match status" value="1"/>
</dbReference>
<dbReference type="InterPro" id="IPR006143">
    <property type="entry name" value="RND_pump_MFP"/>
</dbReference>
<keyword evidence="5" id="KW-1185">Reference proteome</keyword>
<organism evidence="4 5">
    <name type="scientific">Methylobacterium variabile</name>
    <dbReference type="NCBI Taxonomy" id="298794"/>
    <lineage>
        <taxon>Bacteria</taxon>
        <taxon>Pseudomonadati</taxon>
        <taxon>Pseudomonadota</taxon>
        <taxon>Alphaproteobacteria</taxon>
        <taxon>Hyphomicrobiales</taxon>
        <taxon>Methylobacteriaceae</taxon>
        <taxon>Methylobacterium</taxon>
    </lineage>
</organism>
<dbReference type="OrthoDB" id="7422354at2"/>
<feature type="domain" description="Multidrug resistance protein MdtA-like C-terminal permuted SH3" evidence="3">
    <location>
        <begin position="228"/>
        <end position="283"/>
    </location>
</feature>
<dbReference type="GO" id="GO:0015562">
    <property type="term" value="F:efflux transmembrane transporter activity"/>
    <property type="evidence" value="ECO:0007669"/>
    <property type="project" value="TreeGrafter"/>
</dbReference>
<dbReference type="RefSeq" id="WP_048443450.1">
    <property type="nucleotide sequence ID" value="NZ_LABY01000041.1"/>
</dbReference>
<reference evidence="4 5" key="1">
    <citation type="submission" date="2015-03" db="EMBL/GenBank/DDBJ databases">
        <title>Genome sequencing of Methylobacterium variabile DSM 16961.</title>
        <authorList>
            <person name="Chaudhry V."/>
            <person name="Patil P.B."/>
        </authorList>
    </citation>
    <scope>NUCLEOTIDE SEQUENCE [LARGE SCALE GENOMIC DNA]</scope>
    <source>
        <strain evidence="4 5">DSM 16961</strain>
    </source>
</reference>
<dbReference type="EMBL" id="LABY01000041">
    <property type="protein sequence ID" value="KMO40805.1"/>
    <property type="molecule type" value="Genomic_DNA"/>
</dbReference>
<dbReference type="Gene3D" id="2.40.50.100">
    <property type="match status" value="1"/>
</dbReference>
<dbReference type="Pfam" id="PF25967">
    <property type="entry name" value="RND-MFP_C"/>
    <property type="match status" value="1"/>
</dbReference>
<feature type="signal peptide" evidence="2">
    <location>
        <begin position="1"/>
        <end position="28"/>
    </location>
</feature>
<comment type="similarity">
    <text evidence="1">Belongs to the membrane fusion protein (MFP) (TC 8.A.1) family.</text>
</comment>
<evidence type="ECO:0000256" key="2">
    <source>
        <dbReference type="SAM" id="SignalP"/>
    </source>
</evidence>
<dbReference type="InterPro" id="IPR058627">
    <property type="entry name" value="MdtA-like_C"/>
</dbReference>
<dbReference type="Proteomes" id="UP000035955">
    <property type="component" value="Unassembled WGS sequence"/>
</dbReference>
<feature type="chain" id="PRO_5005282266" evidence="2">
    <location>
        <begin position="29"/>
        <end position="288"/>
    </location>
</feature>
<dbReference type="NCBIfam" id="TIGR01730">
    <property type="entry name" value="RND_mfp"/>
    <property type="match status" value="1"/>
</dbReference>
<keyword evidence="2" id="KW-0732">Signal</keyword>
<sequence length="288" mass="29861">MSRDRLRTAPAAAWLLAAGLALPGAAAAAGVPDTPPATAQARRACFSDAVRVTGYVMPRRDAYLAFPVEGYRVAEVLAQEGDAVTAGQELVRLARVAPDDPSAASAARLPANLALKAPEAGIVGRSTAQVGALTGPQAEPLMRVITDRELDLMVQVPSLYVTRVRQGATARIQTDAGASLRGEVRVPATDVDPATQFGRALVSLPAGSGLRPGQFARALVDTASSCGIAVPRSALLRRSDQTSVQVVARDGRVDTRRVTIGFSSEDEVEVRSGLAEGEAVVVNAGATF</sequence>
<dbReference type="GO" id="GO:1990281">
    <property type="term" value="C:efflux pump complex"/>
    <property type="evidence" value="ECO:0007669"/>
    <property type="project" value="TreeGrafter"/>
</dbReference>
<dbReference type="PATRIC" id="fig|298794.3.peg.5638"/>
<dbReference type="SUPFAM" id="SSF111369">
    <property type="entry name" value="HlyD-like secretion proteins"/>
    <property type="match status" value="1"/>
</dbReference>
<evidence type="ECO:0000313" key="4">
    <source>
        <dbReference type="EMBL" id="KMO40805.1"/>
    </source>
</evidence>
<dbReference type="PANTHER" id="PTHR30469:SF38">
    <property type="entry name" value="HLYD FAMILY SECRETION PROTEIN"/>
    <property type="match status" value="1"/>
</dbReference>
<evidence type="ECO:0000259" key="3">
    <source>
        <dbReference type="Pfam" id="PF25967"/>
    </source>
</evidence>
<accession>A0A0J6T037</accession>
<comment type="caution">
    <text evidence="4">The sequence shown here is derived from an EMBL/GenBank/DDBJ whole genome shotgun (WGS) entry which is preliminary data.</text>
</comment>
<proteinExistence type="inferred from homology"/>